<dbReference type="STRING" id="51642.NSMM_460010"/>
<reference evidence="3 4" key="1">
    <citation type="submission" date="2016-10" db="EMBL/GenBank/DDBJ databases">
        <authorList>
            <person name="de Groot N.N."/>
        </authorList>
    </citation>
    <scope>NUCLEOTIDE SEQUENCE [LARGE SCALE GENOMIC DNA]</scope>
    <source>
        <strain evidence="3">1</strain>
    </source>
</reference>
<proteinExistence type="inferred from homology"/>
<dbReference type="Gene3D" id="2.60.300.12">
    <property type="entry name" value="HesB-like domain"/>
    <property type="match status" value="1"/>
</dbReference>
<dbReference type="RefSeq" id="WP_090286610.1">
    <property type="nucleotide sequence ID" value="NZ_FMWO01000054.1"/>
</dbReference>
<dbReference type="OrthoDB" id="9801228at2"/>
<dbReference type="Proteomes" id="UP000198729">
    <property type="component" value="Unassembled WGS sequence"/>
</dbReference>
<name>A0A1G5SFZ3_9PROT</name>
<dbReference type="PROSITE" id="PS01152">
    <property type="entry name" value="HESB"/>
    <property type="match status" value="1"/>
</dbReference>
<evidence type="ECO:0000313" key="4">
    <source>
        <dbReference type="Proteomes" id="UP000198729"/>
    </source>
</evidence>
<dbReference type="InterPro" id="IPR016092">
    <property type="entry name" value="ATAP"/>
</dbReference>
<evidence type="ECO:0000259" key="2">
    <source>
        <dbReference type="Pfam" id="PF01521"/>
    </source>
</evidence>
<gene>
    <name evidence="3" type="primary">iscA</name>
    <name evidence="3" type="ORF">NSMM_460010</name>
</gene>
<dbReference type="GO" id="GO:0016226">
    <property type="term" value="P:iron-sulfur cluster assembly"/>
    <property type="evidence" value="ECO:0007669"/>
    <property type="project" value="InterPro"/>
</dbReference>
<dbReference type="AlphaFoldDB" id="A0A1G5SFZ3"/>
<dbReference type="Pfam" id="PF01521">
    <property type="entry name" value="Fe-S_biosyn"/>
    <property type="match status" value="1"/>
</dbReference>
<comment type="similarity">
    <text evidence="1">Belongs to the HesB/IscA family.</text>
</comment>
<dbReference type="NCBIfam" id="TIGR00049">
    <property type="entry name" value="iron-sulfur cluster assembly accessory protein"/>
    <property type="match status" value="1"/>
</dbReference>
<dbReference type="GO" id="GO:0005737">
    <property type="term" value="C:cytoplasm"/>
    <property type="evidence" value="ECO:0007669"/>
    <property type="project" value="TreeGrafter"/>
</dbReference>
<dbReference type="EMBL" id="FMWO01000054">
    <property type="protein sequence ID" value="SCZ85917.1"/>
    <property type="molecule type" value="Genomic_DNA"/>
</dbReference>
<dbReference type="PANTHER" id="PTHR10072:SF41">
    <property type="entry name" value="IRON-SULFUR CLUSTER ASSEMBLY 1 HOMOLOG, MITOCHONDRIAL"/>
    <property type="match status" value="1"/>
</dbReference>
<dbReference type="SUPFAM" id="SSF89360">
    <property type="entry name" value="HesB-like domain"/>
    <property type="match status" value="1"/>
</dbReference>
<dbReference type="InterPro" id="IPR017870">
    <property type="entry name" value="FeS_cluster_insertion_CS"/>
</dbReference>
<feature type="domain" description="Core" evidence="2">
    <location>
        <begin position="1"/>
        <end position="103"/>
    </location>
</feature>
<sequence>MTITLTERAADQIRRQLIKRGKGLALRLGVKKSGCSGFSYLFDFADEIQETDELFESNDAKIVVNRTDLSIFEDAEIDFVQEGLNSMFKFRNPNIDSTCGCGESFSLKKHEKLQEI</sequence>
<protein>
    <submittedName>
        <fullName evidence="3">FeS cluster assembly protein</fullName>
    </submittedName>
</protein>
<dbReference type="GO" id="GO:0051537">
    <property type="term" value="F:2 iron, 2 sulfur cluster binding"/>
    <property type="evidence" value="ECO:0007669"/>
    <property type="project" value="TreeGrafter"/>
</dbReference>
<keyword evidence="4" id="KW-1185">Reference proteome</keyword>
<organism evidence="3 4">
    <name type="scientific">Nitrosomonas mobilis</name>
    <dbReference type="NCBI Taxonomy" id="51642"/>
    <lineage>
        <taxon>Bacteria</taxon>
        <taxon>Pseudomonadati</taxon>
        <taxon>Pseudomonadota</taxon>
        <taxon>Betaproteobacteria</taxon>
        <taxon>Nitrosomonadales</taxon>
        <taxon>Nitrosomonadaceae</taxon>
        <taxon>Nitrosomonas</taxon>
    </lineage>
</organism>
<dbReference type="InterPro" id="IPR035903">
    <property type="entry name" value="HesB-like_dom_sf"/>
</dbReference>
<dbReference type="InterPro" id="IPR050322">
    <property type="entry name" value="Fe-S_cluster_asmbl/transfer"/>
</dbReference>
<evidence type="ECO:0000256" key="1">
    <source>
        <dbReference type="ARBA" id="ARBA00006718"/>
    </source>
</evidence>
<dbReference type="PANTHER" id="PTHR10072">
    <property type="entry name" value="IRON-SULFUR CLUSTER ASSEMBLY PROTEIN"/>
    <property type="match status" value="1"/>
</dbReference>
<accession>A0A1G5SFZ3</accession>
<dbReference type="InterPro" id="IPR000361">
    <property type="entry name" value="ATAP_core_dom"/>
</dbReference>
<evidence type="ECO:0000313" key="3">
    <source>
        <dbReference type="EMBL" id="SCZ85917.1"/>
    </source>
</evidence>